<dbReference type="RefSeq" id="WP_046909234.1">
    <property type="nucleotide sequence ID" value="NZ_BAAAXG010000009.1"/>
</dbReference>
<reference evidence="1 2" key="1">
    <citation type="submission" date="2015-05" db="EMBL/GenBank/DDBJ databases">
        <title>Draft Genome assembly of Streptomyces showdoensis.</title>
        <authorList>
            <person name="Thapa K.K."/>
            <person name="Metsa-Ketela M."/>
        </authorList>
    </citation>
    <scope>NUCLEOTIDE SEQUENCE [LARGE SCALE GENOMIC DNA]</scope>
    <source>
        <strain evidence="1 2">ATCC 15227</strain>
    </source>
</reference>
<sequence length="98" mass="11187">MALAYRDYTRTVCAQCGTRHEDWDHGGSDDTEDAYVAVVQRCIGCQVIADKQEEAAQGGDLHGKKIALIPYAVHAAREVERDLKERERRARRRDRDDE</sequence>
<evidence type="ECO:0000313" key="2">
    <source>
        <dbReference type="Proteomes" id="UP000265325"/>
    </source>
</evidence>
<evidence type="ECO:0000313" key="1">
    <source>
        <dbReference type="EMBL" id="KKZ72072.1"/>
    </source>
</evidence>
<dbReference type="EMBL" id="LAQS01000030">
    <property type="protein sequence ID" value="KKZ72072.1"/>
    <property type="molecule type" value="Genomic_DNA"/>
</dbReference>
<protein>
    <submittedName>
        <fullName evidence="1">Uncharacterized protein</fullName>
    </submittedName>
</protein>
<comment type="caution">
    <text evidence="1">The sequence shown here is derived from an EMBL/GenBank/DDBJ whole genome shotgun (WGS) entry which is preliminary data.</text>
</comment>
<accession>A0A2P2GKN1</accession>
<organism evidence="1 2">
    <name type="scientific">Streptomyces showdoensis</name>
    <dbReference type="NCBI Taxonomy" id="68268"/>
    <lineage>
        <taxon>Bacteria</taxon>
        <taxon>Bacillati</taxon>
        <taxon>Actinomycetota</taxon>
        <taxon>Actinomycetes</taxon>
        <taxon>Kitasatosporales</taxon>
        <taxon>Streptomycetaceae</taxon>
        <taxon>Streptomyces</taxon>
    </lineage>
</organism>
<gene>
    <name evidence="1" type="ORF">VO63_20010</name>
</gene>
<dbReference type="AlphaFoldDB" id="A0A2P2GKN1"/>
<name>A0A2P2GKN1_STREW</name>
<proteinExistence type="predicted"/>
<dbReference type="Proteomes" id="UP000265325">
    <property type="component" value="Unassembled WGS sequence"/>
</dbReference>
<keyword evidence="2" id="KW-1185">Reference proteome</keyword>